<reference evidence="1" key="2">
    <citation type="submission" date="2021-04" db="EMBL/GenBank/DDBJ databases">
        <title>Genome-wide patterns of bracovirus chromosomal integration into multiple host tissues during parasitism.</title>
        <authorList>
            <person name="Chebbi M.A.C."/>
        </authorList>
    </citation>
    <scope>NUCLEOTIDE SEQUENCE</scope>
    <source>
        <tissue evidence="1">Whole body</tissue>
    </source>
</reference>
<proteinExistence type="predicted"/>
<organism evidence="1 2">
    <name type="scientific">Cotesia typhae</name>
    <dbReference type="NCBI Taxonomy" id="2053667"/>
    <lineage>
        <taxon>Eukaryota</taxon>
        <taxon>Metazoa</taxon>
        <taxon>Ecdysozoa</taxon>
        <taxon>Arthropoda</taxon>
        <taxon>Hexapoda</taxon>
        <taxon>Insecta</taxon>
        <taxon>Pterygota</taxon>
        <taxon>Neoptera</taxon>
        <taxon>Endopterygota</taxon>
        <taxon>Hymenoptera</taxon>
        <taxon>Apocrita</taxon>
        <taxon>Ichneumonoidea</taxon>
        <taxon>Braconidae</taxon>
        <taxon>Microgastrinae</taxon>
        <taxon>Cotesia</taxon>
    </lineage>
</organism>
<sequence>MAPRQKALALWQHFAVVASKVCLFSYNNPVINPSIFYFDAFLLSIITSRLYLIDTAIVSSGNPIISPRFFDKTRVKYLSVDLCCECINFIYYIIYVNVNNVYNKNISAHFLLAMIRGRTVIIIDIRQPKRN</sequence>
<reference evidence="1" key="1">
    <citation type="submission" date="2020-03" db="EMBL/GenBank/DDBJ databases">
        <authorList>
            <person name="Chebbi M.A."/>
            <person name="Drezen J.M."/>
        </authorList>
    </citation>
    <scope>NUCLEOTIDE SEQUENCE</scope>
    <source>
        <tissue evidence="1">Whole body</tissue>
    </source>
</reference>
<name>A0A8J5QY02_9HYME</name>
<dbReference type="Proteomes" id="UP000729913">
    <property type="component" value="Unassembled WGS sequence"/>
</dbReference>
<keyword evidence="2" id="KW-1185">Reference proteome</keyword>
<evidence type="ECO:0000313" key="2">
    <source>
        <dbReference type="Proteomes" id="UP000729913"/>
    </source>
</evidence>
<gene>
    <name evidence="1" type="ORF">G9C98_004217</name>
</gene>
<evidence type="ECO:0000313" key="1">
    <source>
        <dbReference type="EMBL" id="KAG8036895.1"/>
    </source>
</evidence>
<protein>
    <submittedName>
        <fullName evidence="1">Uncharacterized protein</fullName>
    </submittedName>
</protein>
<dbReference type="EMBL" id="JAAOIC020000048">
    <property type="protein sequence ID" value="KAG8036895.1"/>
    <property type="molecule type" value="Genomic_DNA"/>
</dbReference>
<accession>A0A8J5QY02</accession>
<comment type="caution">
    <text evidence="1">The sequence shown here is derived from an EMBL/GenBank/DDBJ whole genome shotgun (WGS) entry which is preliminary data.</text>
</comment>
<dbReference type="AlphaFoldDB" id="A0A8J5QY02"/>